<evidence type="ECO:0000256" key="4">
    <source>
        <dbReference type="ARBA" id="ARBA00022989"/>
    </source>
</evidence>
<evidence type="ECO:0000256" key="2">
    <source>
        <dbReference type="ARBA" id="ARBA00022475"/>
    </source>
</evidence>
<gene>
    <name evidence="9" type="ORF">ASTO00021_LOCUS13692</name>
    <name evidence="10" type="ORF">ASTO00021_LOCUS13693</name>
</gene>
<protein>
    <recommendedName>
        <fullName evidence="8">VTT domain-containing protein</fullName>
    </recommendedName>
</protein>
<comment type="subcellular location">
    <subcellularLocation>
        <location evidence="1">Cell membrane</location>
        <topology evidence="1">Multi-pass membrane protein</topology>
    </subcellularLocation>
</comment>
<keyword evidence="5 7" id="KW-0472">Membrane</keyword>
<dbReference type="InterPro" id="IPR015414">
    <property type="entry name" value="TMEM64"/>
</dbReference>
<dbReference type="Pfam" id="PF09335">
    <property type="entry name" value="VTT_dom"/>
    <property type="match status" value="1"/>
</dbReference>
<evidence type="ECO:0000259" key="8">
    <source>
        <dbReference type="Pfam" id="PF09335"/>
    </source>
</evidence>
<evidence type="ECO:0000313" key="10">
    <source>
        <dbReference type="EMBL" id="CAE0443633.1"/>
    </source>
</evidence>
<feature type="region of interest" description="Disordered" evidence="6">
    <location>
        <begin position="195"/>
        <end position="216"/>
    </location>
</feature>
<reference evidence="10" key="1">
    <citation type="submission" date="2021-01" db="EMBL/GenBank/DDBJ databases">
        <authorList>
            <person name="Corre E."/>
            <person name="Pelletier E."/>
            <person name="Niang G."/>
            <person name="Scheremetjew M."/>
            <person name="Finn R."/>
            <person name="Kale V."/>
            <person name="Holt S."/>
            <person name="Cochrane G."/>
            <person name="Meng A."/>
            <person name="Brown T."/>
            <person name="Cohen L."/>
        </authorList>
    </citation>
    <scope>NUCLEOTIDE SEQUENCE</scope>
    <source>
        <strain evidence="10">GSBS06</strain>
    </source>
</reference>
<keyword evidence="3 7" id="KW-0812">Transmembrane</keyword>
<feature type="transmembrane region" description="Helical" evidence="7">
    <location>
        <begin position="12"/>
        <end position="31"/>
    </location>
</feature>
<accession>A0A6S8EKD5</accession>
<feature type="transmembrane region" description="Helical" evidence="7">
    <location>
        <begin position="141"/>
        <end position="161"/>
    </location>
</feature>
<proteinExistence type="predicted"/>
<name>A0A6S8EKD5_9STRA</name>
<sequence length="232" mass="26296">MKQQVAGHHLGAILAFLLSRWCLYTHFISLLKSRPTLRAMSRAAELEQWKVTFLSRFVFMPVQLKNYVFGVLQVSFKCFFFMALVGDFQSALFAVYLGSLSKNVIDSTVNTNKNAITNTDVQVTNLDQQHQNEGLDGTQKILWVVSVVLAITMTTVASIVARRAYNKVIRDMERETGEIFEEVHMLEGDKDMDIIDDQHQTPRSPDSSHTHSRSRLFSPNVKGKVCSIELVP</sequence>
<evidence type="ECO:0000256" key="5">
    <source>
        <dbReference type="ARBA" id="ARBA00023136"/>
    </source>
</evidence>
<dbReference type="EMBL" id="HBIN01017937">
    <property type="protein sequence ID" value="CAE0443633.1"/>
    <property type="molecule type" value="Transcribed_RNA"/>
</dbReference>
<evidence type="ECO:0000256" key="6">
    <source>
        <dbReference type="SAM" id="MobiDB-lite"/>
    </source>
</evidence>
<feature type="transmembrane region" description="Helical" evidence="7">
    <location>
        <begin position="66"/>
        <end position="86"/>
    </location>
</feature>
<evidence type="ECO:0000313" key="9">
    <source>
        <dbReference type="EMBL" id="CAE0443632.1"/>
    </source>
</evidence>
<feature type="domain" description="VTT" evidence="8">
    <location>
        <begin position="6"/>
        <end position="99"/>
    </location>
</feature>
<keyword evidence="2" id="KW-1003">Cell membrane</keyword>
<dbReference type="AlphaFoldDB" id="A0A6S8EKD5"/>
<organism evidence="10">
    <name type="scientific">Aplanochytrium stocchinoi</name>
    <dbReference type="NCBI Taxonomy" id="215587"/>
    <lineage>
        <taxon>Eukaryota</taxon>
        <taxon>Sar</taxon>
        <taxon>Stramenopiles</taxon>
        <taxon>Bigyra</taxon>
        <taxon>Labyrinthulomycetes</taxon>
        <taxon>Thraustochytrida</taxon>
        <taxon>Thraustochytriidae</taxon>
        <taxon>Aplanochytrium</taxon>
    </lineage>
</organism>
<keyword evidence="4 7" id="KW-1133">Transmembrane helix</keyword>
<dbReference type="EMBL" id="HBIN01017936">
    <property type="protein sequence ID" value="CAE0443632.1"/>
    <property type="molecule type" value="Transcribed_RNA"/>
</dbReference>
<evidence type="ECO:0000256" key="1">
    <source>
        <dbReference type="ARBA" id="ARBA00004651"/>
    </source>
</evidence>
<dbReference type="PANTHER" id="PTHR12677:SF59">
    <property type="entry name" value="GOLGI APPARATUS MEMBRANE PROTEIN TVP38-RELATED"/>
    <property type="match status" value="1"/>
</dbReference>
<dbReference type="GO" id="GO:0005886">
    <property type="term" value="C:plasma membrane"/>
    <property type="evidence" value="ECO:0007669"/>
    <property type="project" value="UniProtKB-SubCell"/>
</dbReference>
<evidence type="ECO:0000256" key="7">
    <source>
        <dbReference type="SAM" id="Phobius"/>
    </source>
</evidence>
<evidence type="ECO:0000256" key="3">
    <source>
        <dbReference type="ARBA" id="ARBA00022692"/>
    </source>
</evidence>
<dbReference type="InterPro" id="IPR032816">
    <property type="entry name" value="VTT_dom"/>
</dbReference>
<dbReference type="PANTHER" id="PTHR12677">
    <property type="entry name" value="GOLGI APPARATUS MEMBRANE PROTEIN TVP38-RELATED"/>
    <property type="match status" value="1"/>
</dbReference>